<dbReference type="GO" id="GO:0005384">
    <property type="term" value="F:manganese ion transmembrane transporter activity"/>
    <property type="evidence" value="ECO:0007669"/>
    <property type="project" value="InterPro"/>
</dbReference>
<feature type="transmembrane region" description="Helical" evidence="6">
    <location>
        <begin position="167"/>
        <end position="191"/>
    </location>
</feature>
<feature type="transmembrane region" description="Helical" evidence="6">
    <location>
        <begin position="197"/>
        <end position="216"/>
    </location>
</feature>
<proteinExistence type="inferred from homology"/>
<evidence type="ECO:0000256" key="6">
    <source>
        <dbReference type="SAM" id="Phobius"/>
    </source>
</evidence>
<evidence type="ECO:0000256" key="2">
    <source>
        <dbReference type="ARBA" id="ARBA00007049"/>
    </source>
</evidence>
<accession>A0A6H0XS27</accession>
<dbReference type="AlphaFoldDB" id="A0A6H0XS27"/>
<dbReference type="Pfam" id="PF01988">
    <property type="entry name" value="VIT1"/>
    <property type="match status" value="1"/>
</dbReference>
<keyword evidence="3 6" id="KW-0812">Transmembrane</keyword>
<sequence length="259" mass="28003">MQSTPSSHIFLRDLPQTVIEDGPSTEHKEKHSSSSELVRDCIIGMADGLTVPFALTAGLSALGSSRLVVIGGLAELFSGAISMGLGAYLASVTEKHHFDAEEKRERQEVLEKPAAEEEEIFEIFEQYGVSREAASSVVDALKVNEDMWVKFMMDFELKLSRPSSARAWIEGLVMGLSYFLGGLLPMIPYFAFSTVEYALYTSIGITAIVLLVFGYGKAIITGTNRVNALWSAGETLLVGALAAGVSYGIVRAVNSSEHL</sequence>
<evidence type="ECO:0000313" key="7">
    <source>
        <dbReference type="EMBL" id="QIW97428.1"/>
    </source>
</evidence>
<evidence type="ECO:0000313" key="8">
    <source>
        <dbReference type="Proteomes" id="UP000503462"/>
    </source>
</evidence>
<keyword evidence="4 6" id="KW-1133">Transmembrane helix</keyword>
<reference evidence="7 8" key="1">
    <citation type="journal article" date="2016" name="Sci. Rep.">
        <title>Peltaster fructicola genome reveals evolution from an invasive phytopathogen to an ectophytic parasite.</title>
        <authorList>
            <person name="Xu C."/>
            <person name="Chen H."/>
            <person name="Gleason M.L."/>
            <person name="Xu J.R."/>
            <person name="Liu H."/>
            <person name="Zhang R."/>
            <person name="Sun G."/>
        </authorList>
    </citation>
    <scope>NUCLEOTIDE SEQUENCE [LARGE SCALE GENOMIC DNA]</scope>
    <source>
        <strain evidence="7 8">LNHT1506</strain>
    </source>
</reference>
<dbReference type="EMBL" id="CP051140">
    <property type="protein sequence ID" value="QIW97428.1"/>
    <property type="molecule type" value="Genomic_DNA"/>
</dbReference>
<dbReference type="OrthoDB" id="73465at2759"/>
<protein>
    <submittedName>
        <fullName evidence="7">Uncharacterized protein</fullName>
    </submittedName>
</protein>
<evidence type="ECO:0000256" key="3">
    <source>
        <dbReference type="ARBA" id="ARBA00022692"/>
    </source>
</evidence>
<comment type="similarity">
    <text evidence="2">Belongs to the CCC1 family.</text>
</comment>
<feature type="transmembrane region" description="Helical" evidence="6">
    <location>
        <begin position="67"/>
        <end position="90"/>
    </location>
</feature>
<evidence type="ECO:0000256" key="1">
    <source>
        <dbReference type="ARBA" id="ARBA00004127"/>
    </source>
</evidence>
<dbReference type="PANTHER" id="PTHR31851">
    <property type="entry name" value="FE(2+)/MN(2+) TRANSPORTER PCL1"/>
    <property type="match status" value="1"/>
</dbReference>
<dbReference type="CDD" id="cd02435">
    <property type="entry name" value="CCC1"/>
    <property type="match status" value="1"/>
</dbReference>
<organism evidence="7 8">
    <name type="scientific">Peltaster fructicola</name>
    <dbReference type="NCBI Taxonomy" id="286661"/>
    <lineage>
        <taxon>Eukaryota</taxon>
        <taxon>Fungi</taxon>
        <taxon>Dikarya</taxon>
        <taxon>Ascomycota</taxon>
        <taxon>Pezizomycotina</taxon>
        <taxon>Dothideomycetes</taxon>
        <taxon>Dothideomycetes incertae sedis</taxon>
        <taxon>Peltaster</taxon>
    </lineage>
</organism>
<dbReference type="GO" id="GO:0030026">
    <property type="term" value="P:intracellular manganese ion homeostasis"/>
    <property type="evidence" value="ECO:0007669"/>
    <property type="project" value="InterPro"/>
</dbReference>
<name>A0A6H0XS27_9PEZI</name>
<dbReference type="Proteomes" id="UP000503462">
    <property type="component" value="Chromosome 2"/>
</dbReference>
<keyword evidence="8" id="KW-1185">Reference proteome</keyword>
<dbReference type="InterPro" id="IPR008217">
    <property type="entry name" value="Ccc1_fam"/>
</dbReference>
<dbReference type="GO" id="GO:0012505">
    <property type="term" value="C:endomembrane system"/>
    <property type="evidence" value="ECO:0007669"/>
    <property type="project" value="UniProtKB-SubCell"/>
</dbReference>
<feature type="transmembrane region" description="Helical" evidence="6">
    <location>
        <begin position="228"/>
        <end position="250"/>
    </location>
</feature>
<gene>
    <name evidence="7" type="ORF">AMS68_002946</name>
</gene>
<evidence type="ECO:0000256" key="5">
    <source>
        <dbReference type="ARBA" id="ARBA00023136"/>
    </source>
</evidence>
<comment type="subcellular location">
    <subcellularLocation>
        <location evidence="1">Endomembrane system</location>
        <topology evidence="1">Multi-pass membrane protein</topology>
    </subcellularLocation>
</comment>
<evidence type="ECO:0000256" key="4">
    <source>
        <dbReference type="ARBA" id="ARBA00022989"/>
    </source>
</evidence>
<keyword evidence="5 6" id="KW-0472">Membrane</keyword>